<dbReference type="KEGG" id="ote:Oter_3539"/>
<dbReference type="InterPro" id="IPR002110">
    <property type="entry name" value="Ankyrin_rpt"/>
</dbReference>
<feature type="repeat" description="ANK" evidence="3">
    <location>
        <begin position="345"/>
        <end position="377"/>
    </location>
</feature>
<keyword evidence="1" id="KW-0677">Repeat</keyword>
<dbReference type="Pfam" id="PF06283">
    <property type="entry name" value="ThuA"/>
    <property type="match status" value="1"/>
</dbReference>
<dbReference type="Gene3D" id="1.25.40.20">
    <property type="entry name" value="Ankyrin repeat-containing domain"/>
    <property type="match status" value="2"/>
</dbReference>
<evidence type="ECO:0000313" key="5">
    <source>
        <dbReference type="EMBL" id="ACB76816.1"/>
    </source>
</evidence>
<evidence type="ECO:0000313" key="6">
    <source>
        <dbReference type="Proteomes" id="UP000007013"/>
    </source>
</evidence>
<dbReference type="InterPro" id="IPR050889">
    <property type="entry name" value="Dendritic_Spine_Reg/Scaffold"/>
</dbReference>
<dbReference type="Proteomes" id="UP000007013">
    <property type="component" value="Chromosome"/>
</dbReference>
<keyword evidence="6" id="KW-1185">Reference proteome</keyword>
<sequence>MPVPRIGAPLEPSQALHPRLHRRFPFDPPPAARLLGGVRTVTALLFSCCLAVCPAAALGAPEILLIAGAPSHGPGEHRFPAGCTLLADALNESPHLVHATAVDAWPAPARLAAADVLVIFSDGLERHVAREHLAELRQHVAAGKGLAVLHFALEPSPGPLADFLLENVGGRFEPDWSVNPVWKLEHPIVGSHEVTRGVMPFSLEDEWYFHLRFRPEIVPVLQAHPPVDVLGEDGPRSGNPTVRAALTAGEPQTLAWVFEQNGRRAFGFTGGHFHRNWADEAFRRLVLNGIVWTAHAAVPPGGVTSSAPALPRFATIDEAIARDDLADVQRHLALNPTLARHGANAALAPLHQAILRNRTAIALLLLEAGADANAPDRSRRTPLHLAVERDNLPILEALLARGARPSERDRIGWTPLHHAAAKDRLDLARALLKSGADPMTLSDGGGTPLHEAAASGSAEMVRLLLDAGVDASVVSKSGVTALEIAREYHNEPAIAALTKAASPNPASTRPDVRL</sequence>
<dbReference type="Gene3D" id="3.40.50.880">
    <property type="match status" value="1"/>
</dbReference>
<dbReference type="STRING" id="452637.Oter_3539"/>
<dbReference type="SMART" id="SM00248">
    <property type="entry name" value="ANK"/>
    <property type="match status" value="5"/>
</dbReference>
<dbReference type="EMBL" id="CP001032">
    <property type="protein sequence ID" value="ACB76816.1"/>
    <property type="molecule type" value="Genomic_DNA"/>
</dbReference>
<feature type="repeat" description="ANK" evidence="3">
    <location>
        <begin position="444"/>
        <end position="476"/>
    </location>
</feature>
<dbReference type="InterPro" id="IPR029062">
    <property type="entry name" value="Class_I_gatase-like"/>
</dbReference>
<gene>
    <name evidence="5" type="ordered locus">Oter_3539</name>
</gene>
<dbReference type="Pfam" id="PF12796">
    <property type="entry name" value="Ank_2"/>
    <property type="match status" value="2"/>
</dbReference>
<evidence type="ECO:0000256" key="2">
    <source>
        <dbReference type="ARBA" id="ARBA00023043"/>
    </source>
</evidence>
<evidence type="ECO:0000259" key="4">
    <source>
        <dbReference type="Pfam" id="PF06283"/>
    </source>
</evidence>
<dbReference type="AlphaFoldDB" id="B1ZVE9"/>
<dbReference type="InterPro" id="IPR036770">
    <property type="entry name" value="Ankyrin_rpt-contain_sf"/>
</dbReference>
<dbReference type="PROSITE" id="PS50088">
    <property type="entry name" value="ANK_REPEAT"/>
    <property type="match status" value="4"/>
</dbReference>
<keyword evidence="2 3" id="KW-0040">ANK repeat</keyword>
<proteinExistence type="predicted"/>
<dbReference type="PANTHER" id="PTHR24166">
    <property type="entry name" value="ROLLING PEBBLES, ISOFORM B"/>
    <property type="match status" value="1"/>
</dbReference>
<evidence type="ECO:0000256" key="1">
    <source>
        <dbReference type="ARBA" id="ARBA00022737"/>
    </source>
</evidence>
<accession>B1ZVE9</accession>
<feature type="domain" description="ThuA-like" evidence="4">
    <location>
        <begin position="76"/>
        <end position="293"/>
    </location>
</feature>
<protein>
    <recommendedName>
        <fullName evidence="4">ThuA-like domain-containing protein</fullName>
    </recommendedName>
</protein>
<evidence type="ECO:0000256" key="3">
    <source>
        <dbReference type="PROSITE-ProRule" id="PRU00023"/>
    </source>
</evidence>
<dbReference type="eggNOG" id="COG0666">
    <property type="taxonomic scope" value="Bacteria"/>
</dbReference>
<dbReference type="SUPFAM" id="SSF52317">
    <property type="entry name" value="Class I glutamine amidotransferase-like"/>
    <property type="match status" value="1"/>
</dbReference>
<dbReference type="PRINTS" id="PR01415">
    <property type="entry name" value="ANKYRIN"/>
</dbReference>
<dbReference type="PANTHER" id="PTHR24166:SF48">
    <property type="entry name" value="PROTEIN VAPYRIN"/>
    <property type="match status" value="1"/>
</dbReference>
<feature type="repeat" description="ANK" evidence="3">
    <location>
        <begin position="411"/>
        <end position="443"/>
    </location>
</feature>
<reference evidence="5 6" key="1">
    <citation type="journal article" date="2011" name="J. Bacteriol.">
        <title>Genome sequence of the verrucomicrobium Opitutus terrae PB90-1, an abundant inhabitant of rice paddy soil ecosystems.</title>
        <authorList>
            <person name="van Passel M.W."/>
            <person name="Kant R."/>
            <person name="Palva A."/>
            <person name="Copeland A."/>
            <person name="Lucas S."/>
            <person name="Lapidus A."/>
            <person name="Glavina del Rio T."/>
            <person name="Pitluck S."/>
            <person name="Goltsman E."/>
            <person name="Clum A."/>
            <person name="Sun H."/>
            <person name="Schmutz J."/>
            <person name="Larimer F.W."/>
            <person name="Land M.L."/>
            <person name="Hauser L."/>
            <person name="Kyrpides N."/>
            <person name="Mikhailova N."/>
            <person name="Richardson P.P."/>
            <person name="Janssen P.H."/>
            <person name="de Vos W.M."/>
            <person name="Smidt H."/>
        </authorList>
    </citation>
    <scope>NUCLEOTIDE SEQUENCE [LARGE SCALE GENOMIC DNA]</scope>
    <source>
        <strain evidence="6">DSM 11246 / JCM 15787 / PB90-1</strain>
    </source>
</reference>
<organism evidence="5 6">
    <name type="scientific">Opitutus terrae (strain DSM 11246 / JCM 15787 / PB90-1)</name>
    <dbReference type="NCBI Taxonomy" id="452637"/>
    <lineage>
        <taxon>Bacteria</taxon>
        <taxon>Pseudomonadati</taxon>
        <taxon>Verrucomicrobiota</taxon>
        <taxon>Opitutia</taxon>
        <taxon>Opitutales</taxon>
        <taxon>Opitutaceae</taxon>
        <taxon>Opitutus</taxon>
    </lineage>
</organism>
<dbReference type="eggNOG" id="COG3828">
    <property type="taxonomic scope" value="Bacteria"/>
</dbReference>
<feature type="repeat" description="ANK" evidence="3">
    <location>
        <begin position="378"/>
        <end position="410"/>
    </location>
</feature>
<dbReference type="PROSITE" id="PS50297">
    <property type="entry name" value="ANK_REP_REGION"/>
    <property type="match status" value="4"/>
</dbReference>
<dbReference type="SUPFAM" id="SSF48403">
    <property type="entry name" value="Ankyrin repeat"/>
    <property type="match status" value="1"/>
</dbReference>
<dbReference type="HOGENOM" id="CLU_529791_0_0_0"/>
<dbReference type="InterPro" id="IPR029010">
    <property type="entry name" value="ThuA-like"/>
</dbReference>
<name>B1ZVE9_OPITP</name>